<dbReference type="EMBL" id="CP158375">
    <property type="protein sequence ID" value="XDO97914.1"/>
    <property type="molecule type" value="Genomic_DNA"/>
</dbReference>
<protein>
    <submittedName>
        <fullName evidence="2">Peptidase S10</fullName>
    </submittedName>
</protein>
<dbReference type="GO" id="GO:0004185">
    <property type="term" value="F:serine-type carboxypeptidase activity"/>
    <property type="evidence" value="ECO:0007669"/>
    <property type="project" value="InterPro"/>
</dbReference>
<evidence type="ECO:0000313" key="2">
    <source>
        <dbReference type="EMBL" id="XDO97914.1"/>
    </source>
</evidence>
<dbReference type="InterPro" id="IPR001563">
    <property type="entry name" value="Peptidase_S10"/>
</dbReference>
<dbReference type="GO" id="GO:0006508">
    <property type="term" value="P:proteolysis"/>
    <property type="evidence" value="ECO:0007669"/>
    <property type="project" value="InterPro"/>
</dbReference>
<name>A0AB39KW86_9CAUL</name>
<dbReference type="SUPFAM" id="SSF53474">
    <property type="entry name" value="alpha/beta-Hydrolases"/>
    <property type="match status" value="1"/>
</dbReference>
<dbReference type="RefSeq" id="WP_369061436.1">
    <property type="nucleotide sequence ID" value="NZ_CP158375.1"/>
</dbReference>
<dbReference type="AlphaFoldDB" id="A0AB39KW86"/>
<evidence type="ECO:0000256" key="1">
    <source>
        <dbReference type="SAM" id="SignalP"/>
    </source>
</evidence>
<feature type="signal peptide" evidence="1">
    <location>
        <begin position="1"/>
        <end position="23"/>
    </location>
</feature>
<keyword evidence="1" id="KW-0732">Signal</keyword>
<dbReference type="Pfam" id="PF00450">
    <property type="entry name" value="Peptidase_S10"/>
    <property type="match status" value="1"/>
</dbReference>
<dbReference type="InterPro" id="IPR029058">
    <property type="entry name" value="AB_hydrolase_fold"/>
</dbReference>
<reference evidence="2" key="1">
    <citation type="submission" date="2024-06" db="EMBL/GenBank/DDBJ databases">
        <title>Caulobacter inopinatus, sp. nov.</title>
        <authorList>
            <person name="Donachie S.P."/>
        </authorList>
    </citation>
    <scope>NUCLEOTIDE SEQUENCE</scope>
    <source>
        <strain evidence="2">73W</strain>
    </source>
</reference>
<proteinExistence type="predicted"/>
<sequence length="517" mass="56830">MRRTTLTALATILMLGAASTAVAQDKPEAKAEKPAAASEGWVKASAEERTASIFNTINVGGKALRYKATAGTLTVRNDDGKPTGSLFYVAYTAGDKPDPKRPVTFLFNGGPGSSSLWLHMGSFGPQWIKPGDPEVMKPGPFSLEANPYNLMGESDLVFIDMMNAGYSRPLGDTPAKAFYGVDQDVDAFSRAIQRYVTINGRWSSPKFIFGESYGTLRAGALANKLQESGMALNGVILLSSIMNYGVRQPGYDQNHLTLFPTYAATAWYHNRVQNRPADLATFVQQAREFTSGRYAAALAKGDTISAEEKTAVANEMSKFIGISPQFILNSNLRVDLGRFRKELLRDQRLTVGRLDSRYRGVDVDAGGAAPEGDIANDAITGAYGGMVRDYVNNTIGYKTDLDYRLSARDAGGFDWDWKHRAPGQGFGPQTTPNTAVDLSLAMRSNPHLKVLALNGYYDMATPFYGLEYDVSHMMLEPAQRKNVELTYYPSGHMIYLNPEAMKTMHDDVVRWYRQTAR</sequence>
<organism evidence="2">
    <name type="scientific">Caulobacter sp. 73W</name>
    <dbReference type="NCBI Taxonomy" id="3161137"/>
    <lineage>
        <taxon>Bacteria</taxon>
        <taxon>Pseudomonadati</taxon>
        <taxon>Pseudomonadota</taxon>
        <taxon>Alphaproteobacteria</taxon>
        <taxon>Caulobacterales</taxon>
        <taxon>Caulobacteraceae</taxon>
        <taxon>Caulobacter</taxon>
    </lineage>
</organism>
<gene>
    <name evidence="2" type="ORF">ABOZ73_05720</name>
</gene>
<dbReference type="Gene3D" id="3.40.50.1820">
    <property type="entry name" value="alpha/beta hydrolase"/>
    <property type="match status" value="1"/>
</dbReference>
<accession>A0AB39KW86</accession>
<feature type="chain" id="PRO_5044256914" evidence="1">
    <location>
        <begin position="24"/>
        <end position="517"/>
    </location>
</feature>